<feature type="compositionally biased region" description="Acidic residues" evidence="3">
    <location>
        <begin position="1"/>
        <end position="23"/>
    </location>
</feature>
<sequence length="222" mass="23328">MSESDESDVTPEATEAEAVDEDVKDAAVQDAALQDQDVAPESGEQPAEESPAEQPQAGPTVSTARWIAAALAGLLVASAGLTAWLYFGVLRADQQLGPAAEQAVMAAAADGAIAVLTYAPKTMEQDFAAAESHLTGDFLAHYTDFTQKVVTPAVKEKQVQTVAAVVRKGLVSLHPSSAEVLIYLNQTTISKTNPDGSFSMSSVKVGLEKHDGRWLISSFDPV</sequence>
<keyword evidence="6" id="KW-1185">Reference proteome</keyword>
<feature type="transmembrane region" description="Helical" evidence="4">
    <location>
        <begin position="66"/>
        <end position="87"/>
    </location>
</feature>
<organism evidence="5 6">
    <name type="scientific">[Mycobacterium] holstebronense</name>
    <dbReference type="NCBI Taxonomy" id="3064288"/>
    <lineage>
        <taxon>Bacteria</taxon>
        <taxon>Bacillati</taxon>
        <taxon>Actinomycetota</taxon>
        <taxon>Actinomycetes</taxon>
        <taxon>Mycobacteriales</taxon>
        <taxon>Mycobacteriaceae</taxon>
        <taxon>Mycolicibacterium</taxon>
    </lineage>
</organism>
<keyword evidence="2 4" id="KW-0472">Membrane</keyword>
<dbReference type="RefSeq" id="WP_308484356.1">
    <property type="nucleotide sequence ID" value="NZ_OY726398.1"/>
</dbReference>
<dbReference type="EMBL" id="OY726398">
    <property type="protein sequence ID" value="CAJ1509041.1"/>
    <property type="molecule type" value="Genomic_DNA"/>
</dbReference>
<gene>
    <name evidence="5" type="ORF">MU0102_003607</name>
</gene>
<dbReference type="PANTHER" id="PTHR37042:SF4">
    <property type="entry name" value="OUTER MEMBRANE PROTEIN RV1973"/>
    <property type="match status" value="1"/>
</dbReference>
<evidence type="ECO:0000313" key="5">
    <source>
        <dbReference type="EMBL" id="CAJ1509041.1"/>
    </source>
</evidence>
<keyword evidence="4" id="KW-1133">Transmembrane helix</keyword>
<reference evidence="5 6" key="1">
    <citation type="submission" date="2023-08" db="EMBL/GenBank/DDBJ databases">
        <authorList>
            <person name="Folkvardsen B D."/>
            <person name="Norman A."/>
        </authorList>
    </citation>
    <scope>NUCLEOTIDE SEQUENCE [LARGE SCALE GENOMIC DNA]</scope>
    <source>
        <strain evidence="5 6">Mu0102</strain>
    </source>
</reference>
<evidence type="ECO:0000256" key="4">
    <source>
        <dbReference type="SAM" id="Phobius"/>
    </source>
</evidence>
<dbReference type="PANTHER" id="PTHR37042">
    <property type="entry name" value="OUTER MEMBRANE PROTEIN RV1973"/>
    <property type="match status" value="1"/>
</dbReference>
<keyword evidence="4" id="KW-0812">Transmembrane</keyword>
<evidence type="ECO:0000256" key="1">
    <source>
        <dbReference type="ARBA" id="ARBA00004370"/>
    </source>
</evidence>
<protein>
    <submittedName>
        <fullName evidence="5">Twin-arginine translocation pathway signal</fullName>
    </submittedName>
</protein>
<evidence type="ECO:0000313" key="6">
    <source>
        <dbReference type="Proteomes" id="UP001190464"/>
    </source>
</evidence>
<evidence type="ECO:0000256" key="3">
    <source>
        <dbReference type="SAM" id="MobiDB-lite"/>
    </source>
</evidence>
<feature type="region of interest" description="Disordered" evidence="3">
    <location>
        <begin position="1"/>
        <end position="60"/>
    </location>
</feature>
<evidence type="ECO:0000256" key="2">
    <source>
        <dbReference type="ARBA" id="ARBA00023136"/>
    </source>
</evidence>
<proteinExistence type="predicted"/>
<comment type="subcellular location">
    <subcellularLocation>
        <location evidence="1">Membrane</location>
    </subcellularLocation>
</comment>
<name>A0ABN9NMI9_9MYCO</name>
<dbReference type="Proteomes" id="UP001190464">
    <property type="component" value="Chromosome"/>
</dbReference>
<accession>A0ABN9NMI9</accession>
<feature type="compositionally biased region" description="Low complexity" evidence="3">
    <location>
        <begin position="26"/>
        <end position="45"/>
    </location>
</feature>